<accession>A0A6J6DWW3</accession>
<dbReference type="InterPro" id="IPR038136">
    <property type="entry name" value="CofD-like_dom_sf"/>
</dbReference>
<evidence type="ECO:0000313" key="3">
    <source>
        <dbReference type="EMBL" id="CAB4568582.1"/>
    </source>
</evidence>
<dbReference type="InterPro" id="IPR010115">
    <property type="entry name" value="FbiA/CofD"/>
</dbReference>
<dbReference type="PANTHER" id="PTHR43007">
    <property type="entry name" value="2-PHOSPHO-L-LACTATE TRANSFERASE"/>
    <property type="match status" value="1"/>
</dbReference>
<sequence length="323" mass="34704">MIVVIAGGVGAARFLSGLVQVVDPAHITAVVNTGDDTELHGLSISPDIDTVTYTLANAIDPGRGWGLRNESWRAMESLARFEGVRPEGSAAAPRWFNLGDTDLATHFYRTARLREGATLREVTDEIRQAFAVGISILPMSNDSVRTIVHLEKETVPFQEYFVRLQHGVPVTGVDFVGASAATFIDESVLENADSIVIAPSNPIVSIGPIRALPRVEALLRSRRNDTVAISPIVAGAALKGPADRMLVELGHEPTVVGVARMYADICSTLIIDTQDEHLVSAVEREGVRCIATDTIMSRDGVAAALAQITVRSTPRKGGLQWHD</sequence>
<dbReference type="PANTHER" id="PTHR43007:SF1">
    <property type="entry name" value="2-PHOSPHO-L-LACTATE TRANSFERASE"/>
    <property type="match status" value="1"/>
</dbReference>
<dbReference type="InterPro" id="IPR002882">
    <property type="entry name" value="CofD"/>
</dbReference>
<evidence type="ECO:0000256" key="2">
    <source>
        <dbReference type="ARBA" id="ARBA00022842"/>
    </source>
</evidence>
<dbReference type="AlphaFoldDB" id="A0A6J6DWW3"/>
<dbReference type="Pfam" id="PF01933">
    <property type="entry name" value="CofD"/>
    <property type="match status" value="1"/>
</dbReference>
<gene>
    <name evidence="3" type="ORF">UFOPK1619_00797</name>
</gene>
<name>A0A6J6DWW3_9ZZZZ</name>
<organism evidence="3">
    <name type="scientific">freshwater metagenome</name>
    <dbReference type="NCBI Taxonomy" id="449393"/>
    <lineage>
        <taxon>unclassified sequences</taxon>
        <taxon>metagenomes</taxon>
        <taxon>ecological metagenomes</taxon>
    </lineage>
</organism>
<dbReference type="GO" id="GO:0043743">
    <property type="term" value="F:LPPG:FO 2-phospho-L-lactate transferase activity"/>
    <property type="evidence" value="ECO:0007669"/>
    <property type="project" value="InterPro"/>
</dbReference>
<dbReference type="Gene3D" id="3.40.50.10680">
    <property type="entry name" value="CofD-like domains"/>
    <property type="match status" value="1"/>
</dbReference>
<reference evidence="3" key="1">
    <citation type="submission" date="2020-05" db="EMBL/GenBank/DDBJ databases">
        <authorList>
            <person name="Chiriac C."/>
            <person name="Salcher M."/>
            <person name="Ghai R."/>
            <person name="Kavagutti S V."/>
        </authorList>
    </citation>
    <scope>NUCLEOTIDE SEQUENCE</scope>
</reference>
<dbReference type="SUPFAM" id="SSF142338">
    <property type="entry name" value="CofD-like"/>
    <property type="match status" value="1"/>
</dbReference>
<evidence type="ECO:0000256" key="1">
    <source>
        <dbReference type="ARBA" id="ARBA00022679"/>
    </source>
</evidence>
<proteinExistence type="inferred from homology"/>
<keyword evidence="1" id="KW-0808">Transferase</keyword>
<protein>
    <submittedName>
        <fullName evidence="3">Unannotated protein</fullName>
    </submittedName>
</protein>
<keyword evidence="2" id="KW-0460">Magnesium</keyword>
<dbReference type="GO" id="GO:0000287">
    <property type="term" value="F:magnesium ion binding"/>
    <property type="evidence" value="ECO:0007669"/>
    <property type="project" value="InterPro"/>
</dbReference>
<dbReference type="Gene3D" id="1.10.8.240">
    <property type="entry name" value="CofD-like domain"/>
    <property type="match status" value="1"/>
</dbReference>
<dbReference type="HAMAP" id="MF_01257">
    <property type="entry name" value="CofD"/>
    <property type="match status" value="1"/>
</dbReference>
<dbReference type="EMBL" id="CAEZTI010000156">
    <property type="protein sequence ID" value="CAB4568582.1"/>
    <property type="molecule type" value="Genomic_DNA"/>
</dbReference>
<dbReference type="NCBIfam" id="TIGR01819">
    <property type="entry name" value="F420_cofD"/>
    <property type="match status" value="1"/>
</dbReference>
<dbReference type="CDD" id="cd07186">
    <property type="entry name" value="CofD_like"/>
    <property type="match status" value="1"/>
</dbReference>